<comment type="subcellular location">
    <subcellularLocation>
        <location evidence="1">Nucleus</location>
    </subcellularLocation>
</comment>
<evidence type="ECO:0000256" key="4">
    <source>
        <dbReference type="ARBA" id="ARBA00039775"/>
    </source>
</evidence>
<dbReference type="OrthoDB" id="1707486at2759"/>
<dbReference type="InterPro" id="IPR009072">
    <property type="entry name" value="Histone-fold"/>
</dbReference>
<dbReference type="GO" id="GO:0031490">
    <property type="term" value="F:chromatin DNA binding"/>
    <property type="evidence" value="ECO:0007669"/>
    <property type="project" value="TreeGrafter"/>
</dbReference>
<dbReference type="Proteomes" id="UP000800092">
    <property type="component" value="Unassembled WGS sequence"/>
</dbReference>
<dbReference type="InterPro" id="IPR051377">
    <property type="entry name" value="DNA_Pol-Epsilon_Subunit"/>
</dbReference>
<name>A0A6A6HAX7_VIRVR</name>
<dbReference type="SUPFAM" id="SSF47113">
    <property type="entry name" value="Histone-fold"/>
    <property type="match status" value="1"/>
</dbReference>
<protein>
    <recommendedName>
        <fullName evidence="4">DNA polymerase epsilon subunit D</fullName>
    </recommendedName>
    <alternativeName>
        <fullName evidence="5">DNA polymerase II subunit D</fullName>
    </alternativeName>
</protein>
<feature type="domain" description="Transcription factor CBF/NF-Y/archaeal histone" evidence="7">
    <location>
        <begin position="26"/>
        <end position="89"/>
    </location>
</feature>
<keyword evidence="3" id="KW-0539">Nucleus</keyword>
<dbReference type="GO" id="GO:0008622">
    <property type="term" value="C:epsilon DNA polymerase complex"/>
    <property type="evidence" value="ECO:0007669"/>
    <property type="project" value="TreeGrafter"/>
</dbReference>
<proteinExistence type="predicted"/>
<dbReference type="GO" id="GO:0006272">
    <property type="term" value="P:leading strand elongation"/>
    <property type="evidence" value="ECO:0007669"/>
    <property type="project" value="TreeGrafter"/>
</dbReference>
<sequence length="293" mass="31587">MPARKSHDSEEGATVKDGLSVEDLLLPRTMCQRLAKGVLPANTQIQKDALLAMSKSATVFINYIGMHAQDAAQAADKSTIRPKDVLEAIKELEFEDFIPRLEIELEKYNTEQCNKRNTYRRQKREEKAAADVKAATQAAMTASDAARASDTATPAAANGLDSSVLSHTLDSSGYDLEGAGDRSLATDVDMDLGGDGRGEGEGRPPSKKVRMSGGANGEAVRAVSALEDEGVEDGDGDEGEGMEEDEEEEGEGEGEEVEEEEDEGEELREDPLEEVEGGEEDEDEVLDDEEESD</sequence>
<dbReference type="GO" id="GO:0046982">
    <property type="term" value="F:protein heterodimerization activity"/>
    <property type="evidence" value="ECO:0007669"/>
    <property type="project" value="InterPro"/>
</dbReference>
<dbReference type="EMBL" id="ML991797">
    <property type="protein sequence ID" value="KAF2234633.1"/>
    <property type="molecule type" value="Genomic_DNA"/>
</dbReference>
<dbReference type="CDD" id="cd22928">
    <property type="entry name" value="HFD_POLE3_DPB4"/>
    <property type="match status" value="1"/>
</dbReference>
<evidence type="ECO:0000256" key="5">
    <source>
        <dbReference type="ARBA" id="ARBA00042096"/>
    </source>
</evidence>
<keyword evidence="9" id="KW-1185">Reference proteome</keyword>
<dbReference type="GO" id="GO:0031507">
    <property type="term" value="P:heterochromatin formation"/>
    <property type="evidence" value="ECO:0007669"/>
    <property type="project" value="TreeGrafter"/>
</dbReference>
<dbReference type="AlphaFoldDB" id="A0A6A6HAX7"/>
<evidence type="ECO:0000313" key="8">
    <source>
        <dbReference type="EMBL" id="KAF2234633.1"/>
    </source>
</evidence>
<evidence type="ECO:0000259" key="7">
    <source>
        <dbReference type="Pfam" id="PF00808"/>
    </source>
</evidence>
<evidence type="ECO:0000313" key="9">
    <source>
        <dbReference type="Proteomes" id="UP000800092"/>
    </source>
</evidence>
<feature type="compositionally biased region" description="Basic and acidic residues" evidence="6">
    <location>
        <begin position="194"/>
        <end position="204"/>
    </location>
</feature>
<reference evidence="8" key="1">
    <citation type="journal article" date="2020" name="Stud. Mycol.">
        <title>101 Dothideomycetes genomes: a test case for predicting lifestyles and emergence of pathogens.</title>
        <authorList>
            <person name="Haridas S."/>
            <person name="Albert R."/>
            <person name="Binder M."/>
            <person name="Bloem J."/>
            <person name="Labutti K."/>
            <person name="Salamov A."/>
            <person name="Andreopoulos B."/>
            <person name="Baker S."/>
            <person name="Barry K."/>
            <person name="Bills G."/>
            <person name="Bluhm B."/>
            <person name="Cannon C."/>
            <person name="Castanera R."/>
            <person name="Culley D."/>
            <person name="Daum C."/>
            <person name="Ezra D."/>
            <person name="Gonzalez J."/>
            <person name="Henrissat B."/>
            <person name="Kuo A."/>
            <person name="Liang C."/>
            <person name="Lipzen A."/>
            <person name="Lutzoni F."/>
            <person name="Magnuson J."/>
            <person name="Mondo S."/>
            <person name="Nolan M."/>
            <person name="Ohm R."/>
            <person name="Pangilinan J."/>
            <person name="Park H.-J."/>
            <person name="Ramirez L."/>
            <person name="Alfaro M."/>
            <person name="Sun H."/>
            <person name="Tritt A."/>
            <person name="Yoshinaga Y."/>
            <person name="Zwiers L.-H."/>
            <person name="Turgeon B."/>
            <person name="Goodwin S."/>
            <person name="Spatafora J."/>
            <person name="Crous P."/>
            <person name="Grigoriev I."/>
        </authorList>
    </citation>
    <scope>NUCLEOTIDE SEQUENCE</scope>
    <source>
        <strain evidence="8">Tuck. ex Michener</strain>
    </source>
</reference>
<dbReference type="Gene3D" id="1.10.20.10">
    <property type="entry name" value="Histone, subunit A"/>
    <property type="match status" value="1"/>
</dbReference>
<dbReference type="GO" id="GO:0006974">
    <property type="term" value="P:DNA damage response"/>
    <property type="evidence" value="ECO:0007669"/>
    <property type="project" value="TreeGrafter"/>
</dbReference>
<keyword evidence="2" id="KW-0235">DNA replication</keyword>
<feature type="region of interest" description="Disordered" evidence="6">
    <location>
        <begin position="174"/>
        <end position="293"/>
    </location>
</feature>
<dbReference type="InterPro" id="IPR003958">
    <property type="entry name" value="CBFA_NFYB_domain"/>
</dbReference>
<dbReference type="GO" id="GO:0008623">
    <property type="term" value="C:CHRAC"/>
    <property type="evidence" value="ECO:0007669"/>
    <property type="project" value="TreeGrafter"/>
</dbReference>
<evidence type="ECO:0000256" key="2">
    <source>
        <dbReference type="ARBA" id="ARBA00022705"/>
    </source>
</evidence>
<feature type="compositionally biased region" description="Acidic residues" evidence="6">
    <location>
        <begin position="226"/>
        <end position="293"/>
    </location>
</feature>
<gene>
    <name evidence="8" type="ORF">EV356DRAFT_501537</name>
</gene>
<accession>A0A6A6HAX7</accession>
<organism evidence="8 9">
    <name type="scientific">Viridothelium virens</name>
    <name type="common">Speckled blister lichen</name>
    <name type="synonym">Trypethelium virens</name>
    <dbReference type="NCBI Taxonomy" id="1048519"/>
    <lineage>
        <taxon>Eukaryota</taxon>
        <taxon>Fungi</taxon>
        <taxon>Dikarya</taxon>
        <taxon>Ascomycota</taxon>
        <taxon>Pezizomycotina</taxon>
        <taxon>Dothideomycetes</taxon>
        <taxon>Dothideomycetes incertae sedis</taxon>
        <taxon>Trypetheliales</taxon>
        <taxon>Trypetheliaceae</taxon>
        <taxon>Viridothelium</taxon>
    </lineage>
</organism>
<dbReference type="PANTHER" id="PTHR46172">
    <property type="entry name" value="DNA POLYMERASE EPSILON SUBUNIT 3"/>
    <property type="match status" value="1"/>
</dbReference>
<evidence type="ECO:0000256" key="6">
    <source>
        <dbReference type="SAM" id="MobiDB-lite"/>
    </source>
</evidence>
<evidence type="ECO:0000256" key="1">
    <source>
        <dbReference type="ARBA" id="ARBA00004123"/>
    </source>
</evidence>
<dbReference type="PANTHER" id="PTHR46172:SF1">
    <property type="entry name" value="DNA POLYMERASE EPSILON SUBUNIT 3"/>
    <property type="match status" value="1"/>
</dbReference>
<dbReference type="Pfam" id="PF00808">
    <property type="entry name" value="CBFD_NFYB_HMF"/>
    <property type="match status" value="1"/>
</dbReference>
<evidence type="ECO:0000256" key="3">
    <source>
        <dbReference type="ARBA" id="ARBA00023242"/>
    </source>
</evidence>